<dbReference type="AlphaFoldDB" id="A0A8T2VBI0"/>
<evidence type="ECO:0000313" key="1">
    <source>
        <dbReference type="EMBL" id="KAH7445827.1"/>
    </source>
</evidence>
<evidence type="ECO:0000313" key="2">
    <source>
        <dbReference type="Proteomes" id="UP000825935"/>
    </source>
</evidence>
<sequence length="103" mass="11867">MKDDRCMVAGNLEQDEAIREAWVNAGFRGRFSSLCMRYILLVGMETYAVPVFVRPYDCSFYEVRVLARSCECALIRCIPEKCARHIHRPMLLSSCLLFVQLSP</sequence>
<comment type="caution">
    <text evidence="1">The sequence shown here is derived from an EMBL/GenBank/DDBJ whole genome shotgun (WGS) entry which is preliminary data.</text>
</comment>
<dbReference type="EMBL" id="CM035406">
    <property type="protein sequence ID" value="KAH7445827.1"/>
    <property type="molecule type" value="Genomic_DNA"/>
</dbReference>
<dbReference type="Proteomes" id="UP000825935">
    <property type="component" value="Chromosome 1"/>
</dbReference>
<gene>
    <name evidence="1" type="ORF">KP509_01G025700</name>
</gene>
<proteinExistence type="predicted"/>
<name>A0A8T2VBI0_CERRI</name>
<reference evidence="1" key="1">
    <citation type="submission" date="2021-08" db="EMBL/GenBank/DDBJ databases">
        <title>WGS assembly of Ceratopteris richardii.</title>
        <authorList>
            <person name="Marchant D.B."/>
            <person name="Chen G."/>
            <person name="Jenkins J."/>
            <person name="Shu S."/>
            <person name="Leebens-Mack J."/>
            <person name="Grimwood J."/>
            <person name="Schmutz J."/>
            <person name="Soltis P."/>
            <person name="Soltis D."/>
            <person name="Chen Z.-H."/>
        </authorList>
    </citation>
    <scope>NUCLEOTIDE SEQUENCE</scope>
    <source>
        <strain evidence="1">Whitten #5841</strain>
        <tissue evidence="1">Leaf</tissue>
    </source>
</reference>
<accession>A0A8T2VBI0</accession>
<protein>
    <submittedName>
        <fullName evidence="1">Uncharacterized protein</fullName>
    </submittedName>
</protein>
<organism evidence="1 2">
    <name type="scientific">Ceratopteris richardii</name>
    <name type="common">Triangle waterfern</name>
    <dbReference type="NCBI Taxonomy" id="49495"/>
    <lineage>
        <taxon>Eukaryota</taxon>
        <taxon>Viridiplantae</taxon>
        <taxon>Streptophyta</taxon>
        <taxon>Embryophyta</taxon>
        <taxon>Tracheophyta</taxon>
        <taxon>Polypodiopsida</taxon>
        <taxon>Polypodiidae</taxon>
        <taxon>Polypodiales</taxon>
        <taxon>Pteridineae</taxon>
        <taxon>Pteridaceae</taxon>
        <taxon>Parkerioideae</taxon>
        <taxon>Ceratopteris</taxon>
    </lineage>
</organism>
<keyword evidence="2" id="KW-1185">Reference proteome</keyword>